<evidence type="ECO:0000259" key="3">
    <source>
        <dbReference type="Pfam" id="PF16042"/>
    </source>
</evidence>
<feature type="chain" id="PRO_5047353985" evidence="2">
    <location>
        <begin position="17"/>
        <end position="320"/>
    </location>
</feature>
<dbReference type="InterPro" id="IPR032011">
    <property type="entry name" value="DUF4794"/>
</dbReference>
<dbReference type="GeneID" id="113521560"/>
<feature type="compositionally biased region" description="Basic residues" evidence="1">
    <location>
        <begin position="306"/>
        <end position="320"/>
    </location>
</feature>
<proteinExistence type="predicted"/>
<dbReference type="RefSeq" id="XP_031764315.2">
    <property type="nucleotide sequence ID" value="XM_031908455.2"/>
</dbReference>
<name>A0A6J3BXD5_GALME</name>
<accession>A0A6J3BXD5</accession>
<keyword evidence="4" id="KW-1185">Reference proteome</keyword>
<gene>
    <name evidence="5" type="primary">LOC113521560</name>
</gene>
<dbReference type="InParanoid" id="A0A6J3BXD5"/>
<feature type="signal peptide" evidence="2">
    <location>
        <begin position="1"/>
        <end position="16"/>
    </location>
</feature>
<evidence type="ECO:0000256" key="2">
    <source>
        <dbReference type="SAM" id="SignalP"/>
    </source>
</evidence>
<reference evidence="5" key="1">
    <citation type="submission" date="2025-08" db="UniProtKB">
        <authorList>
            <consortium name="RefSeq"/>
        </authorList>
    </citation>
    <scope>IDENTIFICATION</scope>
    <source>
        <tissue evidence="5">Whole larvae</tissue>
    </source>
</reference>
<evidence type="ECO:0000256" key="1">
    <source>
        <dbReference type="SAM" id="MobiDB-lite"/>
    </source>
</evidence>
<keyword evidence="2" id="KW-0732">Signal</keyword>
<dbReference type="KEGG" id="gmw:113521560"/>
<evidence type="ECO:0000313" key="4">
    <source>
        <dbReference type="Proteomes" id="UP001652740"/>
    </source>
</evidence>
<feature type="domain" description="DUF4794" evidence="3">
    <location>
        <begin position="19"/>
        <end position="78"/>
    </location>
</feature>
<protein>
    <submittedName>
        <fullName evidence="5">Uncharacterized protein LOC113521560</fullName>
    </submittedName>
</protein>
<sequence>MKVFAILVFAIASVSALGSGPYLPSGWKPKGPAFYLPSETQQKTEENSLKDVIFQESEASSSDFLQEYGPPKNEEVIQDITKQNLPDVATEQAFSVIETRFNGEIKENRDTKTENAVVEFDAIGTEGGEVAVTESQVLIEEKSTDSVLEASVNVNAQPDIQGKSINIEIETAIANTEDAVQTGVDATERGVVIQETGVVSSGVIDAVEGRIEQEVKTVVEGVKNIEEAIINIKNEESLQTNSVQDAVGVRNVIDNSGSLAQAPEGFLEYGPPGFREYGPPKEDIVPLSAAVEGKPSANQIESNETRRRRFSPKLRTARKH</sequence>
<feature type="region of interest" description="Disordered" evidence="1">
    <location>
        <begin position="293"/>
        <end position="320"/>
    </location>
</feature>
<evidence type="ECO:0000313" key="5">
    <source>
        <dbReference type="RefSeq" id="XP_031764315.2"/>
    </source>
</evidence>
<organism evidence="4 5">
    <name type="scientific">Galleria mellonella</name>
    <name type="common">Greater wax moth</name>
    <dbReference type="NCBI Taxonomy" id="7137"/>
    <lineage>
        <taxon>Eukaryota</taxon>
        <taxon>Metazoa</taxon>
        <taxon>Ecdysozoa</taxon>
        <taxon>Arthropoda</taxon>
        <taxon>Hexapoda</taxon>
        <taxon>Insecta</taxon>
        <taxon>Pterygota</taxon>
        <taxon>Neoptera</taxon>
        <taxon>Endopterygota</taxon>
        <taxon>Lepidoptera</taxon>
        <taxon>Glossata</taxon>
        <taxon>Ditrysia</taxon>
        <taxon>Pyraloidea</taxon>
        <taxon>Pyralidae</taxon>
        <taxon>Galleriinae</taxon>
        <taxon>Galleria</taxon>
    </lineage>
</organism>
<dbReference type="Pfam" id="PF16042">
    <property type="entry name" value="DUF4794"/>
    <property type="match status" value="1"/>
</dbReference>
<dbReference type="Proteomes" id="UP001652740">
    <property type="component" value="Unplaced"/>
</dbReference>
<dbReference type="AlphaFoldDB" id="A0A6J3BXD5"/>